<evidence type="ECO:0000256" key="1">
    <source>
        <dbReference type="SAM" id="MobiDB-lite"/>
    </source>
</evidence>
<dbReference type="Proteomes" id="UP000585363">
    <property type="component" value="Unassembled WGS sequence"/>
</dbReference>
<dbReference type="Pfam" id="PF26599">
    <property type="entry name" value="MntS"/>
    <property type="match status" value="1"/>
</dbReference>
<comment type="caution">
    <text evidence="2">The sequence shown here is derived from an EMBL/GenBank/DDBJ whole genome shotgun (WGS) entry which is preliminary data.</text>
</comment>
<protein>
    <submittedName>
        <fullName evidence="2">Manganase accumulation protein MntS</fullName>
    </submittedName>
</protein>
<reference evidence="2 3" key="1">
    <citation type="submission" date="2020-01" db="EMBL/GenBank/DDBJ databases">
        <authorList>
            <person name="Lee S.D."/>
        </authorList>
    </citation>
    <scope>NUCLEOTIDE SEQUENCE [LARGE SCALE GENOMIC DNA]</scope>
    <source>
        <strain evidence="2 3">SAP-1</strain>
    </source>
</reference>
<reference evidence="2 3" key="2">
    <citation type="submission" date="2020-06" db="EMBL/GenBank/DDBJ databases">
        <title>Polyphasic characterization of a Rahnella strain isolated from tree sap.</title>
        <authorList>
            <person name="Kim I.S."/>
        </authorList>
    </citation>
    <scope>NUCLEOTIDE SEQUENCE [LARGE SCALE GENOMIC DNA]</scope>
    <source>
        <strain evidence="2 3">SAP-1</strain>
    </source>
</reference>
<name>A0A848MPR8_9GAMM</name>
<gene>
    <name evidence="2" type="primary">mntS</name>
    <name evidence="2" type="ORF">GW590_20955</name>
</gene>
<proteinExistence type="predicted"/>
<dbReference type="NCBIfam" id="NF033226">
    <property type="entry name" value="small_MntS"/>
    <property type="match status" value="1"/>
</dbReference>
<dbReference type="RefSeq" id="WP_169405038.1">
    <property type="nucleotide sequence ID" value="NZ_JAADJU010000013.1"/>
</dbReference>
<feature type="region of interest" description="Disordered" evidence="1">
    <location>
        <begin position="37"/>
        <end position="65"/>
    </location>
</feature>
<accession>A0A848MPR8</accession>
<dbReference type="AlphaFoldDB" id="A0A848MPR8"/>
<dbReference type="EMBL" id="JAADJU010000013">
    <property type="protein sequence ID" value="NMP29323.1"/>
    <property type="molecule type" value="Genomic_DNA"/>
</dbReference>
<evidence type="ECO:0000313" key="2">
    <source>
        <dbReference type="EMBL" id="NMP29323.1"/>
    </source>
</evidence>
<organism evidence="2 3">
    <name type="scientific">Rouxiella aceris</name>
    <dbReference type="NCBI Taxonomy" id="2703884"/>
    <lineage>
        <taxon>Bacteria</taxon>
        <taxon>Pseudomonadati</taxon>
        <taxon>Pseudomonadota</taxon>
        <taxon>Gammaproteobacteria</taxon>
        <taxon>Enterobacterales</taxon>
        <taxon>Yersiniaceae</taxon>
        <taxon>Rouxiella</taxon>
    </lineage>
</organism>
<evidence type="ECO:0000313" key="3">
    <source>
        <dbReference type="Proteomes" id="UP000585363"/>
    </source>
</evidence>
<dbReference type="InterPro" id="IPR047782">
    <property type="entry name" value="MntS"/>
</dbReference>
<sequence length="65" mass="7470">MSKIRRVMHLYSHSPFYLRLMLLEMIVALFRGNKPATGKAVQNMPQPPQKPVSRSTPHHRSSEQG</sequence>
<keyword evidence="3" id="KW-1185">Reference proteome</keyword>